<keyword evidence="2" id="KW-0732">Signal</keyword>
<dbReference type="AlphaFoldDB" id="A0A9C7CRL6"/>
<keyword evidence="1" id="KW-0175">Coiled coil</keyword>
<dbReference type="Proteomes" id="UP001211097">
    <property type="component" value="Chromosome"/>
</dbReference>
<evidence type="ECO:0000256" key="1">
    <source>
        <dbReference type="SAM" id="Coils"/>
    </source>
</evidence>
<feature type="chain" id="PRO_5038584620" evidence="2">
    <location>
        <begin position="20"/>
        <end position="161"/>
    </location>
</feature>
<dbReference type="EMBL" id="AP026973">
    <property type="protein sequence ID" value="BDT76284.1"/>
    <property type="molecule type" value="Genomic_DNA"/>
</dbReference>
<sequence length="161" mass="17850">MIALFFGALVASAAAIYIAFNTLNQTSQSTQEESQKLISELKKEMALLRDELHQDQDDLYAALDEIEVSIHSLINKKPESRVSSKPKTPSYEAELRRWRYLGAAQMGGSHQAFFNTGKSNIAFEKGGQALGEWRLSSIENGSAIFSHPEGKFLVLKALSNE</sequence>
<gene>
    <name evidence="3" type="ORF">PKF023_00870</name>
</gene>
<feature type="coiled-coil region" evidence="1">
    <location>
        <begin position="31"/>
        <end position="58"/>
    </location>
</feature>
<dbReference type="KEGG" id="pyt:PKF023_00870"/>
<evidence type="ECO:0000256" key="2">
    <source>
        <dbReference type="SAM" id="SignalP"/>
    </source>
</evidence>
<organism evidence="3">
    <name type="scientific">Polynucleobacter yangtzensis</name>
    <dbReference type="NCBI Taxonomy" id="1743159"/>
    <lineage>
        <taxon>Bacteria</taxon>
        <taxon>Pseudomonadati</taxon>
        <taxon>Pseudomonadota</taxon>
        <taxon>Betaproteobacteria</taxon>
        <taxon>Burkholderiales</taxon>
        <taxon>Burkholderiaceae</taxon>
        <taxon>Polynucleobacter</taxon>
    </lineage>
</organism>
<protein>
    <submittedName>
        <fullName evidence="3">Uncharacterized protein</fullName>
    </submittedName>
</protein>
<reference evidence="3" key="1">
    <citation type="submission" date="2022-11" db="EMBL/GenBank/DDBJ databases">
        <title>Complete Genome Sequences of three Polynucleobacter sp. Subcluster PnecC Strains KF022, KF023, and KF032 Isolated from a Shallow Eutrophic Lake in Japan.</title>
        <authorList>
            <person name="Ogata Y."/>
            <person name="Watanabe K."/>
            <person name="Takemine S."/>
            <person name="Shindo C."/>
            <person name="Kurokawa R."/>
            <person name="Suda W."/>
        </authorList>
    </citation>
    <scope>NUCLEOTIDE SEQUENCE</scope>
    <source>
        <strain evidence="3">KF023</strain>
    </source>
</reference>
<evidence type="ECO:0000313" key="3">
    <source>
        <dbReference type="EMBL" id="BDT76284.1"/>
    </source>
</evidence>
<accession>A0A9C7CRL6</accession>
<proteinExistence type="predicted"/>
<feature type="signal peptide" evidence="2">
    <location>
        <begin position="1"/>
        <end position="19"/>
    </location>
</feature>
<name>A0A9C7CRL6_9BURK</name>